<keyword evidence="6 10" id="KW-1133">Transmembrane helix</keyword>
<dbReference type="PANTHER" id="PTHR38662">
    <property type="entry name" value="COBALT TRANSPORT PROTEIN CBIN"/>
    <property type="match status" value="1"/>
</dbReference>
<comment type="subcellular location">
    <subcellularLocation>
        <location evidence="10">Cell membrane</location>
        <topology evidence="10">Multi-pass membrane protein</topology>
    </subcellularLocation>
</comment>
<feature type="transmembrane region" description="Helical" evidence="10">
    <location>
        <begin position="66"/>
        <end position="85"/>
    </location>
</feature>
<organism evidence="11 12">
    <name type="scientific">Moorella mulderi DSM 14980</name>
    <dbReference type="NCBI Taxonomy" id="1122241"/>
    <lineage>
        <taxon>Bacteria</taxon>
        <taxon>Bacillati</taxon>
        <taxon>Bacillota</taxon>
        <taxon>Clostridia</taxon>
        <taxon>Neomoorellales</taxon>
        <taxon>Neomoorellaceae</taxon>
        <taxon>Neomoorella</taxon>
    </lineage>
</organism>
<dbReference type="NCBIfam" id="NF002780">
    <property type="entry name" value="PRK02898.1"/>
    <property type="match status" value="1"/>
</dbReference>
<evidence type="ECO:0000256" key="10">
    <source>
        <dbReference type="HAMAP-Rule" id="MF_00330"/>
    </source>
</evidence>
<dbReference type="GO" id="GO:0009236">
    <property type="term" value="P:cobalamin biosynthetic process"/>
    <property type="evidence" value="ECO:0007669"/>
    <property type="project" value="UniProtKB-UniRule"/>
</dbReference>
<dbReference type="Pfam" id="PF02553">
    <property type="entry name" value="CbiN"/>
    <property type="match status" value="1"/>
</dbReference>
<evidence type="ECO:0000256" key="4">
    <source>
        <dbReference type="ARBA" id="ARBA00022573"/>
    </source>
</evidence>
<comment type="subunit">
    <text evidence="10">Forms an energy-coupling factor (ECF) transporter complex composed of an ATP-binding protein (A component, CbiO), a transmembrane protein (T component, CbiQ) and 2 possible substrate-capture proteins (S components, CbiM and CbiN) of unknown stoichimetry.</text>
</comment>
<keyword evidence="3 10" id="KW-1003">Cell membrane</keyword>
<keyword evidence="4 10" id="KW-0169">Cobalamin biosynthesis</keyword>
<keyword evidence="2 10" id="KW-0813">Transport</keyword>
<gene>
    <name evidence="10 11" type="primary">cbiN</name>
    <name evidence="11" type="ORF">MOMUL_09720</name>
</gene>
<comment type="function">
    <text evidence="10">Part of the energy-coupling factor (ECF) transporter complex CbiMNOQ involved in cobalt import.</text>
</comment>
<comment type="caution">
    <text evidence="11">The sequence shown here is derived from an EMBL/GenBank/DDBJ whole genome shotgun (WGS) entry which is preliminary data.</text>
</comment>
<comment type="pathway">
    <text evidence="10">Cofactor biosynthesis; adenosylcobalamin biosynthesis.</text>
</comment>
<feature type="transmembrane region" description="Helical" evidence="10">
    <location>
        <begin position="7"/>
        <end position="24"/>
    </location>
</feature>
<proteinExistence type="inferred from homology"/>
<protein>
    <recommendedName>
        <fullName evidence="10">Cobalt transport protein CbiN</fullName>
    </recommendedName>
    <alternativeName>
        <fullName evidence="10">Energy-coupling factor transporter probable substrate-capture protein CbiN</fullName>
        <shortName evidence="10">ECF transporter S component CbiN</shortName>
    </alternativeName>
</protein>
<evidence type="ECO:0000256" key="6">
    <source>
        <dbReference type="ARBA" id="ARBA00022989"/>
    </source>
</evidence>
<dbReference type="GO" id="GO:0005886">
    <property type="term" value="C:plasma membrane"/>
    <property type="evidence" value="ECO:0007669"/>
    <property type="project" value="UniProtKB-SubCell"/>
</dbReference>
<keyword evidence="1 10" id="KW-0171">Cobalt transport</keyword>
<evidence type="ECO:0000256" key="8">
    <source>
        <dbReference type="ARBA" id="ARBA00023136"/>
    </source>
</evidence>
<evidence type="ECO:0000256" key="7">
    <source>
        <dbReference type="ARBA" id="ARBA00023065"/>
    </source>
</evidence>
<dbReference type="GO" id="GO:0015087">
    <property type="term" value="F:cobalt ion transmembrane transporter activity"/>
    <property type="evidence" value="ECO:0007669"/>
    <property type="project" value="UniProtKB-UniRule"/>
</dbReference>
<dbReference type="OrthoDB" id="1551318at2"/>
<dbReference type="Proteomes" id="UP000075670">
    <property type="component" value="Unassembled WGS sequence"/>
</dbReference>
<evidence type="ECO:0000256" key="3">
    <source>
        <dbReference type="ARBA" id="ARBA00022475"/>
    </source>
</evidence>
<reference evidence="11 12" key="1">
    <citation type="submission" date="2016-02" db="EMBL/GenBank/DDBJ databases">
        <title>Genome sequence of Moorella mulderi DSM 14980.</title>
        <authorList>
            <person name="Poehlein A."/>
            <person name="Daniel R."/>
        </authorList>
    </citation>
    <scope>NUCLEOTIDE SEQUENCE [LARGE SCALE GENOMIC DNA]</scope>
    <source>
        <strain evidence="11 12">DSM 14980</strain>
    </source>
</reference>
<accession>A0A151B080</accession>
<dbReference type="InterPro" id="IPR003705">
    <property type="entry name" value="CbiN"/>
</dbReference>
<dbReference type="UniPathway" id="UPA00148"/>
<dbReference type="HAMAP" id="MF_00330">
    <property type="entry name" value="CbiN"/>
    <property type="match status" value="1"/>
</dbReference>
<name>A0A151B080_9FIRM</name>
<dbReference type="PATRIC" id="fig|1122241.3.peg.1021"/>
<comment type="similarity">
    <text evidence="10">Belongs to the CbiN family.</text>
</comment>
<keyword evidence="5 10" id="KW-0812">Transmembrane</keyword>
<keyword evidence="8 10" id="KW-0472">Membrane</keyword>
<sequence length="95" mass="10653">MSTAQKNIFLLLIVILLAVAPFFLHRSAEFAGADDQAEETITQIRPDYEPWFKPVWEPPSGEVESFLFAAQAAIGSGIVCYFLGYSKGKKQREQK</sequence>
<dbReference type="PANTHER" id="PTHR38662:SF1">
    <property type="entry name" value="COBALT TRANSPORT PROTEIN CBIN"/>
    <property type="match status" value="1"/>
</dbReference>
<evidence type="ECO:0000256" key="1">
    <source>
        <dbReference type="ARBA" id="ARBA00022426"/>
    </source>
</evidence>
<dbReference type="EMBL" id="LTBC01000002">
    <property type="protein sequence ID" value="KYH33192.1"/>
    <property type="molecule type" value="Genomic_DNA"/>
</dbReference>
<evidence type="ECO:0000256" key="2">
    <source>
        <dbReference type="ARBA" id="ARBA00022448"/>
    </source>
</evidence>
<evidence type="ECO:0000313" key="11">
    <source>
        <dbReference type="EMBL" id="KYH33192.1"/>
    </source>
</evidence>
<evidence type="ECO:0000256" key="9">
    <source>
        <dbReference type="ARBA" id="ARBA00023285"/>
    </source>
</evidence>
<dbReference type="RefSeq" id="WP_054935849.1">
    <property type="nucleotide sequence ID" value="NZ_LTBC01000002.1"/>
</dbReference>
<keyword evidence="9 10" id="KW-0170">Cobalt</keyword>
<dbReference type="AlphaFoldDB" id="A0A151B080"/>
<dbReference type="NCBIfam" id="TIGR01165">
    <property type="entry name" value="cbiN"/>
    <property type="match status" value="1"/>
</dbReference>
<keyword evidence="12" id="KW-1185">Reference proteome</keyword>
<evidence type="ECO:0000313" key="12">
    <source>
        <dbReference type="Proteomes" id="UP000075670"/>
    </source>
</evidence>
<keyword evidence="7 10" id="KW-0406">Ion transport</keyword>
<evidence type="ECO:0000256" key="5">
    <source>
        <dbReference type="ARBA" id="ARBA00022692"/>
    </source>
</evidence>